<evidence type="ECO:0000313" key="2">
    <source>
        <dbReference type="EMBL" id="RHL96330.1"/>
    </source>
</evidence>
<feature type="transmembrane region" description="Helical" evidence="1">
    <location>
        <begin position="374"/>
        <end position="395"/>
    </location>
</feature>
<name>A0AAQ0LWU2_BIFPS</name>
<dbReference type="Proteomes" id="UP000285613">
    <property type="component" value="Unassembled WGS sequence"/>
</dbReference>
<proteinExistence type="predicted"/>
<feature type="transmembrane region" description="Helical" evidence="1">
    <location>
        <begin position="37"/>
        <end position="58"/>
    </location>
</feature>
<feature type="transmembrane region" description="Helical" evidence="1">
    <location>
        <begin position="70"/>
        <end position="88"/>
    </location>
</feature>
<feature type="transmembrane region" description="Helical" evidence="1">
    <location>
        <begin position="158"/>
        <end position="178"/>
    </location>
</feature>
<feature type="transmembrane region" description="Helical" evidence="1">
    <location>
        <begin position="12"/>
        <end position="30"/>
    </location>
</feature>
<keyword evidence="1" id="KW-1133">Transmembrane helix</keyword>
<feature type="transmembrane region" description="Helical" evidence="1">
    <location>
        <begin position="100"/>
        <end position="118"/>
    </location>
</feature>
<evidence type="ECO:0000256" key="1">
    <source>
        <dbReference type="SAM" id="Phobius"/>
    </source>
</evidence>
<feature type="transmembrane region" description="Helical" evidence="1">
    <location>
        <begin position="221"/>
        <end position="242"/>
    </location>
</feature>
<dbReference type="AlphaFoldDB" id="A0AAQ0LWU2"/>
<accession>A0AAQ0LWU2</accession>
<feature type="transmembrane region" description="Helical" evidence="1">
    <location>
        <begin position="303"/>
        <end position="331"/>
    </location>
</feature>
<feature type="transmembrane region" description="Helical" evidence="1">
    <location>
        <begin position="407"/>
        <end position="425"/>
    </location>
</feature>
<keyword evidence="1" id="KW-0472">Membrane</keyword>
<dbReference type="EMBL" id="QRPH01000003">
    <property type="protein sequence ID" value="RHL96330.1"/>
    <property type="molecule type" value="Genomic_DNA"/>
</dbReference>
<feature type="transmembrane region" description="Helical" evidence="1">
    <location>
        <begin position="431"/>
        <end position="450"/>
    </location>
</feature>
<comment type="caution">
    <text evidence="2">The sequence shown here is derived from an EMBL/GenBank/DDBJ whole genome shotgun (WGS) entry which is preliminary data.</text>
</comment>
<organism evidence="2 3">
    <name type="scientific">Bifidobacterium pseudocatenulatum</name>
    <dbReference type="NCBI Taxonomy" id="28026"/>
    <lineage>
        <taxon>Bacteria</taxon>
        <taxon>Bacillati</taxon>
        <taxon>Actinomycetota</taxon>
        <taxon>Actinomycetes</taxon>
        <taxon>Bifidobacteriales</taxon>
        <taxon>Bifidobacteriaceae</taxon>
        <taxon>Bifidobacterium</taxon>
    </lineage>
</organism>
<evidence type="ECO:0000313" key="3">
    <source>
        <dbReference type="Proteomes" id="UP000285613"/>
    </source>
</evidence>
<protein>
    <submittedName>
        <fullName evidence="2">Uncharacterized protein</fullName>
    </submittedName>
</protein>
<sequence>MLIALGATNSKFTFVAVLVSCIIACLTSIIGFKQSNYLLCISIMILLFMQNLCIGLGAHYSGNISSSLSYLTQIPFLYIAVIWLGFELKKITSKSTLSQTQKSFIAVILCIFISLIFGRGSFQAIAITIRNLTVFFMAYEIGVYSLKNWKSVAAYSKFLVLSGLVLTLLGEVILLGGYPLNRFLGIHEVYIAKGSPFEYGRLDGRFYTTLISKQYERMGSIYFEPINLAYVLSAALLVSIFVPIYKDGLSKIIVTTLLGIGLIQTVGKGGYLLAVFILCCVGAEKIVKFFSSHAARRYSRRRIVFFMVAGAVTFILLYVKFIGAAIMPHIWGITRTWGSVLRRPWGYGVGTGGNAAQILNDDASSWFDSGGETALMSFMYQIGIQGIIAFLICVISTRVRYKHVRKYPWMSMFYYLPFALVGVSLMQDNTFTPQCVVVFMLLQGGINSMCGSEDIRVLRMLEEGSSIIQLNEKTV</sequence>
<reference evidence="2 3" key="1">
    <citation type="submission" date="2018-08" db="EMBL/GenBank/DDBJ databases">
        <title>A genome reference for cultivated species of the human gut microbiota.</title>
        <authorList>
            <person name="Zou Y."/>
            <person name="Xue W."/>
            <person name="Luo G."/>
        </authorList>
    </citation>
    <scope>NUCLEOTIDE SEQUENCE [LARGE SCALE GENOMIC DNA]</scope>
    <source>
        <strain evidence="2 3">AF36-12AT</strain>
    </source>
</reference>
<keyword evidence="1" id="KW-0812">Transmembrane</keyword>
<gene>
    <name evidence="2" type="ORF">DWZ91_05400</name>
</gene>